<dbReference type="AlphaFoldDB" id="A0A1M5TLD2"/>
<protein>
    <submittedName>
        <fullName evidence="1">Uncharacterized protein</fullName>
    </submittedName>
</protein>
<evidence type="ECO:0000313" key="2">
    <source>
        <dbReference type="Proteomes" id="UP000184139"/>
    </source>
</evidence>
<name>A0A1M5TLD2_9BACT</name>
<keyword evidence="2" id="KW-1185">Reference proteome</keyword>
<dbReference type="EMBL" id="FQXS01000003">
    <property type="protein sequence ID" value="SHH51572.1"/>
    <property type="molecule type" value="Genomic_DNA"/>
</dbReference>
<proteinExistence type="predicted"/>
<sequence>MTLSARVTNSMTKLIVNFFEMINVKQYDRKRLSASCRCLFYIPQGIHATPSIENAGQFIRS</sequence>
<reference evidence="1 2" key="1">
    <citation type="submission" date="2016-11" db="EMBL/GenBank/DDBJ databases">
        <authorList>
            <person name="Jaros S."/>
            <person name="Januszkiewicz K."/>
            <person name="Wedrychowicz H."/>
        </authorList>
    </citation>
    <scope>NUCLEOTIDE SEQUENCE [LARGE SCALE GENOMIC DNA]</scope>
    <source>
        <strain evidence="1 2">DSM 9705</strain>
    </source>
</reference>
<organism evidence="1 2">
    <name type="scientific">Desulfofustis glycolicus DSM 9705</name>
    <dbReference type="NCBI Taxonomy" id="1121409"/>
    <lineage>
        <taxon>Bacteria</taxon>
        <taxon>Pseudomonadati</taxon>
        <taxon>Thermodesulfobacteriota</taxon>
        <taxon>Desulfobulbia</taxon>
        <taxon>Desulfobulbales</taxon>
        <taxon>Desulfocapsaceae</taxon>
        <taxon>Desulfofustis</taxon>
    </lineage>
</organism>
<accession>A0A1M5TLD2</accession>
<evidence type="ECO:0000313" key="1">
    <source>
        <dbReference type="EMBL" id="SHH51572.1"/>
    </source>
</evidence>
<gene>
    <name evidence="1" type="ORF">SAMN02745124_00789</name>
</gene>
<dbReference type="Proteomes" id="UP000184139">
    <property type="component" value="Unassembled WGS sequence"/>
</dbReference>